<comment type="caution">
    <text evidence="1">The sequence shown here is derived from an EMBL/GenBank/DDBJ whole genome shotgun (WGS) entry which is preliminary data.</text>
</comment>
<dbReference type="Proteomes" id="UP000306319">
    <property type="component" value="Unassembled WGS sequence"/>
</dbReference>
<reference evidence="1" key="1">
    <citation type="submission" date="2019-04" db="EMBL/GenBank/DDBJ databases">
        <title>Microbes associate with the intestines of laboratory mice.</title>
        <authorList>
            <person name="Navarre W."/>
            <person name="Wong E."/>
            <person name="Huang K."/>
            <person name="Tropini C."/>
            <person name="Ng K."/>
            <person name="Yu B."/>
        </authorList>
    </citation>
    <scope>NUCLEOTIDE SEQUENCE</scope>
    <source>
        <strain evidence="1">NM04_E33</strain>
    </source>
</reference>
<accession>A0AC61RI98</accession>
<evidence type="ECO:0000313" key="1">
    <source>
        <dbReference type="EMBL" id="TGY80894.1"/>
    </source>
</evidence>
<dbReference type="EMBL" id="SRYB01000001">
    <property type="protein sequence ID" value="TGY80894.1"/>
    <property type="molecule type" value="Genomic_DNA"/>
</dbReference>
<evidence type="ECO:0000313" key="2">
    <source>
        <dbReference type="Proteomes" id="UP000306319"/>
    </source>
</evidence>
<organism evidence="1 2">
    <name type="scientific">Lepagella muris</name>
    <dbReference type="NCBI Taxonomy" id="3032870"/>
    <lineage>
        <taxon>Bacteria</taxon>
        <taxon>Pseudomonadati</taxon>
        <taxon>Bacteroidota</taxon>
        <taxon>Bacteroidia</taxon>
        <taxon>Bacteroidales</taxon>
        <taxon>Muribaculaceae</taxon>
        <taxon>Lepagella</taxon>
    </lineage>
</organism>
<proteinExistence type="predicted"/>
<name>A0AC61RI98_9BACT</name>
<keyword evidence="2" id="KW-1185">Reference proteome</keyword>
<protein>
    <submittedName>
        <fullName evidence="1">Uncharacterized protein</fullName>
    </submittedName>
</protein>
<sequence>MSQGAIKAKVIATGEIVEVKAWKGTSDIFFSTLDMNHFYQQSDIELIPIEEPVIVVSRLKEVLKQAAEVGYINQYGAHRIIDLVMNDFGKEVNFPTKDLPKSEEKQ</sequence>
<gene>
    <name evidence="1" type="ORF">E5331_00515</name>
</gene>